<dbReference type="AlphaFoldDB" id="A0A9D4DDY0"/>
<organism evidence="1 2">
    <name type="scientific">Dreissena polymorpha</name>
    <name type="common">Zebra mussel</name>
    <name type="synonym">Mytilus polymorpha</name>
    <dbReference type="NCBI Taxonomy" id="45954"/>
    <lineage>
        <taxon>Eukaryota</taxon>
        <taxon>Metazoa</taxon>
        <taxon>Spiralia</taxon>
        <taxon>Lophotrochozoa</taxon>
        <taxon>Mollusca</taxon>
        <taxon>Bivalvia</taxon>
        <taxon>Autobranchia</taxon>
        <taxon>Heteroconchia</taxon>
        <taxon>Euheterodonta</taxon>
        <taxon>Imparidentia</taxon>
        <taxon>Neoheterodontei</taxon>
        <taxon>Myida</taxon>
        <taxon>Dreissenoidea</taxon>
        <taxon>Dreissenidae</taxon>
        <taxon>Dreissena</taxon>
    </lineage>
</organism>
<keyword evidence="2" id="KW-1185">Reference proteome</keyword>
<comment type="caution">
    <text evidence="1">The sequence shown here is derived from an EMBL/GenBank/DDBJ whole genome shotgun (WGS) entry which is preliminary data.</text>
</comment>
<reference evidence="1" key="2">
    <citation type="submission" date="2020-11" db="EMBL/GenBank/DDBJ databases">
        <authorList>
            <person name="McCartney M.A."/>
            <person name="Auch B."/>
            <person name="Kono T."/>
            <person name="Mallez S."/>
            <person name="Becker A."/>
            <person name="Gohl D.M."/>
            <person name="Silverstein K.A.T."/>
            <person name="Koren S."/>
            <person name="Bechman K.B."/>
            <person name="Herman A."/>
            <person name="Abrahante J.E."/>
            <person name="Garbe J."/>
        </authorList>
    </citation>
    <scope>NUCLEOTIDE SEQUENCE</scope>
    <source>
        <strain evidence="1">Duluth1</strain>
        <tissue evidence="1">Whole animal</tissue>
    </source>
</reference>
<protein>
    <submittedName>
        <fullName evidence="1">Uncharacterized protein</fullName>
    </submittedName>
</protein>
<accession>A0A9D4DDY0</accession>
<evidence type="ECO:0000313" key="2">
    <source>
        <dbReference type="Proteomes" id="UP000828390"/>
    </source>
</evidence>
<dbReference type="Proteomes" id="UP000828390">
    <property type="component" value="Unassembled WGS sequence"/>
</dbReference>
<name>A0A9D4DDY0_DREPO</name>
<sequence>MYSESSPLYLSIPDSGSKKSIHCAHILLKSAWNCLSFRSSSPSITVPGIGDDLSINIGSSPCPAEKSSTEIQTSCT</sequence>
<reference evidence="1" key="1">
    <citation type="journal article" date="2019" name="bioRxiv">
        <title>The Genome of the Zebra Mussel, Dreissena polymorpha: A Resource for Invasive Species Research.</title>
        <authorList>
            <person name="McCartney M.A."/>
            <person name="Auch B."/>
            <person name="Kono T."/>
            <person name="Mallez S."/>
            <person name="Zhang Y."/>
            <person name="Obille A."/>
            <person name="Becker A."/>
            <person name="Abrahante J.E."/>
            <person name="Garbe J."/>
            <person name="Badalamenti J.P."/>
            <person name="Herman A."/>
            <person name="Mangelson H."/>
            <person name="Liachko I."/>
            <person name="Sullivan S."/>
            <person name="Sone E.D."/>
            <person name="Koren S."/>
            <person name="Silverstein K.A.T."/>
            <person name="Beckman K.B."/>
            <person name="Gohl D.M."/>
        </authorList>
    </citation>
    <scope>NUCLEOTIDE SEQUENCE</scope>
    <source>
        <strain evidence="1">Duluth1</strain>
        <tissue evidence="1">Whole animal</tissue>
    </source>
</reference>
<dbReference type="EMBL" id="JAIWYP010000010">
    <property type="protein sequence ID" value="KAH3747111.1"/>
    <property type="molecule type" value="Genomic_DNA"/>
</dbReference>
<proteinExistence type="predicted"/>
<gene>
    <name evidence="1" type="ORF">DPMN_181533</name>
</gene>
<evidence type="ECO:0000313" key="1">
    <source>
        <dbReference type="EMBL" id="KAH3747111.1"/>
    </source>
</evidence>